<evidence type="ECO:0000256" key="1">
    <source>
        <dbReference type="ARBA" id="ARBA00022884"/>
    </source>
</evidence>
<evidence type="ECO:0000256" key="2">
    <source>
        <dbReference type="PROSITE-ProRule" id="PRU00176"/>
    </source>
</evidence>
<evidence type="ECO:0000313" key="5">
    <source>
        <dbReference type="EMBL" id="KAL2785884.1"/>
    </source>
</evidence>
<feature type="region of interest" description="Disordered" evidence="3">
    <location>
        <begin position="228"/>
        <end position="256"/>
    </location>
</feature>
<evidence type="ECO:0000256" key="3">
    <source>
        <dbReference type="SAM" id="MobiDB-lite"/>
    </source>
</evidence>
<gene>
    <name evidence="5" type="ORF">BJX66DRAFT_48718</name>
</gene>
<protein>
    <recommendedName>
        <fullName evidence="4">RRM domain-containing protein</fullName>
    </recommendedName>
</protein>
<dbReference type="InterPro" id="IPR000504">
    <property type="entry name" value="RRM_dom"/>
</dbReference>
<dbReference type="InterPro" id="IPR012677">
    <property type="entry name" value="Nucleotide-bd_a/b_plait_sf"/>
</dbReference>
<evidence type="ECO:0000313" key="6">
    <source>
        <dbReference type="Proteomes" id="UP001610563"/>
    </source>
</evidence>
<dbReference type="CDD" id="cd00590">
    <property type="entry name" value="RRM_SF"/>
    <property type="match status" value="2"/>
</dbReference>
<accession>A0ABR4FRK2</accession>
<dbReference type="PANTHER" id="PTHR21245">
    <property type="entry name" value="HETEROGENEOUS NUCLEAR RIBONUCLEOPROTEIN"/>
    <property type="match status" value="1"/>
</dbReference>
<comment type="caution">
    <text evidence="5">The sequence shown here is derived from an EMBL/GenBank/DDBJ whole genome shotgun (WGS) entry which is preliminary data.</text>
</comment>
<dbReference type="EMBL" id="JBFTWV010000131">
    <property type="protein sequence ID" value="KAL2785884.1"/>
    <property type="molecule type" value="Genomic_DNA"/>
</dbReference>
<organism evidence="5 6">
    <name type="scientific">Aspergillus keveii</name>
    <dbReference type="NCBI Taxonomy" id="714993"/>
    <lineage>
        <taxon>Eukaryota</taxon>
        <taxon>Fungi</taxon>
        <taxon>Dikarya</taxon>
        <taxon>Ascomycota</taxon>
        <taxon>Pezizomycotina</taxon>
        <taxon>Eurotiomycetes</taxon>
        <taxon>Eurotiomycetidae</taxon>
        <taxon>Eurotiales</taxon>
        <taxon>Aspergillaceae</taxon>
        <taxon>Aspergillus</taxon>
        <taxon>Aspergillus subgen. Nidulantes</taxon>
    </lineage>
</organism>
<dbReference type="Pfam" id="PF00076">
    <property type="entry name" value="RRM_1"/>
    <property type="match status" value="1"/>
</dbReference>
<keyword evidence="6" id="KW-1185">Reference proteome</keyword>
<sequence>MSGPRQYGGRTGNGHEASTAIAEGRRIYVGNMPYHAKEQNIKEFFHQEGYIFSAIDISIDPFTGRNPSYCFVEFDEKARADQAMQELNGHMFMGRPLKIKPCVAKSSRQNDQWEKSSDFVFDRWTRTDASSHYRGYSGQGRRLRVSGLPKPSTQVYMNQKLREFFKDFVVEAISKTICPHYSDRRAPETPHYAFVDFATAGEAARAIEKLDGAVGPWGTIMRLSPTNRDWNARPEPLRKPLPEGTMSWRTRMDGGD</sequence>
<reference evidence="5 6" key="1">
    <citation type="submission" date="2024-07" db="EMBL/GenBank/DDBJ databases">
        <title>Section-level genome sequencing and comparative genomics of Aspergillus sections Usti and Cavernicolus.</title>
        <authorList>
            <consortium name="Lawrence Berkeley National Laboratory"/>
            <person name="Nybo J.L."/>
            <person name="Vesth T.C."/>
            <person name="Theobald S."/>
            <person name="Frisvad J.C."/>
            <person name="Larsen T.O."/>
            <person name="Kjaerboelling I."/>
            <person name="Rothschild-Mancinelli K."/>
            <person name="Lyhne E.K."/>
            <person name="Kogle M.E."/>
            <person name="Barry K."/>
            <person name="Clum A."/>
            <person name="Na H."/>
            <person name="Ledsgaard L."/>
            <person name="Lin J."/>
            <person name="Lipzen A."/>
            <person name="Kuo A."/>
            <person name="Riley R."/>
            <person name="Mondo S."/>
            <person name="Labutti K."/>
            <person name="Haridas S."/>
            <person name="Pangalinan J."/>
            <person name="Salamov A.A."/>
            <person name="Simmons B.A."/>
            <person name="Magnuson J.K."/>
            <person name="Chen J."/>
            <person name="Drula E."/>
            <person name="Henrissat B."/>
            <person name="Wiebenga A."/>
            <person name="Lubbers R.J."/>
            <person name="Gomes A.C."/>
            <person name="Makela M.R."/>
            <person name="Stajich J."/>
            <person name="Grigoriev I.V."/>
            <person name="Mortensen U.H."/>
            <person name="De Vries R.P."/>
            <person name="Baker S.E."/>
            <person name="Andersen M.R."/>
        </authorList>
    </citation>
    <scope>NUCLEOTIDE SEQUENCE [LARGE SCALE GENOMIC DNA]</scope>
    <source>
        <strain evidence="5 6">CBS 209.92</strain>
    </source>
</reference>
<name>A0ABR4FRK2_9EURO</name>
<dbReference type="SMART" id="SM00360">
    <property type="entry name" value="RRM"/>
    <property type="match status" value="2"/>
</dbReference>
<proteinExistence type="predicted"/>
<keyword evidence="1 2" id="KW-0694">RNA-binding</keyword>
<dbReference type="SUPFAM" id="SSF54928">
    <property type="entry name" value="RNA-binding domain, RBD"/>
    <property type="match status" value="1"/>
</dbReference>
<feature type="domain" description="RRM" evidence="4">
    <location>
        <begin position="25"/>
        <end position="104"/>
    </location>
</feature>
<evidence type="ECO:0000259" key="4">
    <source>
        <dbReference type="PROSITE" id="PS50102"/>
    </source>
</evidence>
<dbReference type="Gene3D" id="3.30.70.330">
    <property type="match status" value="2"/>
</dbReference>
<feature type="compositionally biased region" description="Basic and acidic residues" evidence="3">
    <location>
        <begin position="230"/>
        <end position="241"/>
    </location>
</feature>
<dbReference type="Proteomes" id="UP001610563">
    <property type="component" value="Unassembled WGS sequence"/>
</dbReference>
<dbReference type="PROSITE" id="PS50102">
    <property type="entry name" value="RRM"/>
    <property type="match status" value="2"/>
</dbReference>
<feature type="domain" description="RRM" evidence="4">
    <location>
        <begin position="141"/>
        <end position="228"/>
    </location>
</feature>
<dbReference type="InterPro" id="IPR035979">
    <property type="entry name" value="RBD_domain_sf"/>
</dbReference>